<keyword evidence="2" id="KW-1185">Reference proteome</keyword>
<dbReference type="SUPFAM" id="SSF53448">
    <property type="entry name" value="Nucleotide-diphospho-sugar transferases"/>
    <property type="match status" value="1"/>
</dbReference>
<dbReference type="OrthoDB" id="9771846at2"/>
<name>A0A1Y0CV69_9GAMM</name>
<evidence type="ECO:0008006" key="3">
    <source>
        <dbReference type="Google" id="ProtNLM"/>
    </source>
</evidence>
<organism evidence="1 2">
    <name type="scientific">Oceanisphaera avium</name>
    <dbReference type="NCBI Taxonomy" id="1903694"/>
    <lineage>
        <taxon>Bacteria</taxon>
        <taxon>Pseudomonadati</taxon>
        <taxon>Pseudomonadota</taxon>
        <taxon>Gammaproteobacteria</taxon>
        <taxon>Aeromonadales</taxon>
        <taxon>Aeromonadaceae</taxon>
        <taxon>Oceanisphaera</taxon>
    </lineage>
</organism>
<dbReference type="RefSeq" id="WP_086961952.1">
    <property type="nucleotide sequence ID" value="NZ_CP021376.1"/>
</dbReference>
<dbReference type="KEGG" id="ocm:CBP12_00540"/>
<evidence type="ECO:0000313" key="1">
    <source>
        <dbReference type="EMBL" id="ART78826.1"/>
    </source>
</evidence>
<dbReference type="EMBL" id="CP021376">
    <property type="protein sequence ID" value="ART78826.1"/>
    <property type="molecule type" value="Genomic_DNA"/>
</dbReference>
<dbReference type="Gene3D" id="3.90.550.10">
    <property type="entry name" value="Spore Coat Polysaccharide Biosynthesis Protein SpsA, Chain A"/>
    <property type="match status" value="1"/>
</dbReference>
<reference evidence="2" key="1">
    <citation type="submission" date="2017-05" db="EMBL/GenBank/DDBJ databases">
        <authorList>
            <person name="Sung H."/>
        </authorList>
    </citation>
    <scope>NUCLEOTIDE SEQUENCE [LARGE SCALE GENOMIC DNA]</scope>
    <source>
        <strain evidence="2">AMac2203</strain>
    </source>
</reference>
<dbReference type="Proteomes" id="UP000243793">
    <property type="component" value="Chromosome"/>
</dbReference>
<gene>
    <name evidence="1" type="ORF">CBP12_00540</name>
</gene>
<accession>A0A1Y0CV69</accession>
<evidence type="ECO:0000313" key="2">
    <source>
        <dbReference type="Proteomes" id="UP000243793"/>
    </source>
</evidence>
<proteinExistence type="predicted"/>
<dbReference type="InterPro" id="IPR029044">
    <property type="entry name" value="Nucleotide-diphossugar_trans"/>
</dbReference>
<sequence>MVFLDRHYEFFIKYNVRLIFCNNDNTSITELNKDYAQLIIKIINNNKNHGYFGSAREALIYLKNIEYNYVILSNVDLCLDESYFKGLADNISDEPLILAPSIISNLTRRQQNPLYREKPRKIKMRFLYFLLLNRYFYAFYKALSSVFSRESTKQSDLRIYAVHGANVIVNYKAIQRGIDFSHCGFLFGEEISLAERVAELDVEVRFIKTMKVVHYEHDSTGNYLRSKLITCYHRRSIGNIIRKFF</sequence>
<dbReference type="AlphaFoldDB" id="A0A1Y0CV69"/>
<protein>
    <recommendedName>
        <fullName evidence="3">Glycosyltransferase 2-like domain-containing protein</fullName>
    </recommendedName>
</protein>